<organism evidence="4 5">
    <name type="scientific">Pontibacter locisalis</name>
    <dbReference type="NCBI Taxonomy" id="1719035"/>
    <lineage>
        <taxon>Bacteria</taxon>
        <taxon>Pseudomonadati</taxon>
        <taxon>Bacteroidota</taxon>
        <taxon>Cytophagia</taxon>
        <taxon>Cytophagales</taxon>
        <taxon>Hymenobacteraceae</taxon>
        <taxon>Pontibacter</taxon>
    </lineage>
</organism>
<dbReference type="PROSITE" id="PS00101">
    <property type="entry name" value="HEXAPEP_TRANSFERASES"/>
    <property type="match status" value="1"/>
</dbReference>
<evidence type="ECO:0000256" key="2">
    <source>
        <dbReference type="ARBA" id="ARBA00022737"/>
    </source>
</evidence>
<dbReference type="CDD" id="cd04647">
    <property type="entry name" value="LbH_MAT_like"/>
    <property type="match status" value="1"/>
</dbReference>
<name>A0ABW5ILA5_9BACT</name>
<dbReference type="InterPro" id="IPR001451">
    <property type="entry name" value="Hexapep"/>
</dbReference>
<dbReference type="PANTHER" id="PTHR23416">
    <property type="entry name" value="SIALIC ACID SYNTHASE-RELATED"/>
    <property type="match status" value="1"/>
</dbReference>
<dbReference type="EMBL" id="JBHULU010000015">
    <property type="protein sequence ID" value="MFD2514336.1"/>
    <property type="molecule type" value="Genomic_DNA"/>
</dbReference>
<dbReference type="Pfam" id="PF14602">
    <property type="entry name" value="Hexapep_2"/>
    <property type="match status" value="1"/>
</dbReference>
<reference evidence="5" key="1">
    <citation type="journal article" date="2019" name="Int. J. Syst. Evol. Microbiol.">
        <title>The Global Catalogue of Microorganisms (GCM) 10K type strain sequencing project: providing services to taxonomists for standard genome sequencing and annotation.</title>
        <authorList>
            <consortium name="The Broad Institute Genomics Platform"/>
            <consortium name="The Broad Institute Genome Sequencing Center for Infectious Disease"/>
            <person name="Wu L."/>
            <person name="Ma J."/>
        </authorList>
    </citation>
    <scope>NUCLEOTIDE SEQUENCE [LARGE SCALE GENOMIC DNA]</scope>
    <source>
        <strain evidence="5">KCTC 42498</strain>
    </source>
</reference>
<dbReference type="Proteomes" id="UP001597544">
    <property type="component" value="Unassembled WGS sequence"/>
</dbReference>
<dbReference type="Gene3D" id="2.160.10.10">
    <property type="entry name" value="Hexapeptide repeat proteins"/>
    <property type="match status" value="1"/>
</dbReference>
<dbReference type="InterPro" id="IPR018357">
    <property type="entry name" value="Hexapep_transf_CS"/>
</dbReference>
<evidence type="ECO:0000313" key="4">
    <source>
        <dbReference type="EMBL" id="MFD2514336.1"/>
    </source>
</evidence>
<evidence type="ECO:0000256" key="3">
    <source>
        <dbReference type="ARBA" id="ARBA00023315"/>
    </source>
</evidence>
<dbReference type="InterPro" id="IPR011004">
    <property type="entry name" value="Trimer_LpxA-like_sf"/>
</dbReference>
<keyword evidence="2" id="KW-0677">Repeat</keyword>
<dbReference type="SUPFAM" id="SSF51161">
    <property type="entry name" value="Trimeric LpxA-like enzymes"/>
    <property type="match status" value="1"/>
</dbReference>
<protein>
    <submittedName>
        <fullName evidence="4">Acyltransferase</fullName>
    </submittedName>
</protein>
<dbReference type="InterPro" id="IPR051159">
    <property type="entry name" value="Hexapeptide_acetyltransf"/>
</dbReference>
<dbReference type="RefSeq" id="WP_377506723.1">
    <property type="nucleotide sequence ID" value="NZ_JBHULU010000015.1"/>
</dbReference>
<comment type="caution">
    <text evidence="4">The sequence shown here is derived from an EMBL/GenBank/DDBJ whole genome shotgun (WGS) entry which is preliminary data.</text>
</comment>
<dbReference type="PANTHER" id="PTHR23416:SF78">
    <property type="entry name" value="LIPOPOLYSACCHARIDE BIOSYNTHESIS O-ACETYL TRANSFERASE WBBJ-RELATED"/>
    <property type="match status" value="1"/>
</dbReference>
<dbReference type="GO" id="GO:0016746">
    <property type="term" value="F:acyltransferase activity"/>
    <property type="evidence" value="ECO:0007669"/>
    <property type="project" value="UniProtKB-KW"/>
</dbReference>
<evidence type="ECO:0000256" key="1">
    <source>
        <dbReference type="ARBA" id="ARBA00022679"/>
    </source>
</evidence>
<evidence type="ECO:0000313" key="5">
    <source>
        <dbReference type="Proteomes" id="UP001597544"/>
    </source>
</evidence>
<accession>A0ABW5ILA5</accession>
<keyword evidence="5" id="KW-1185">Reference proteome</keyword>
<gene>
    <name evidence="4" type="ORF">ACFSRY_10700</name>
</gene>
<keyword evidence="1" id="KW-0808">Transferase</keyword>
<sequence>MRKLHWILEITNRIIGNINILTAYLWGVKLGIKNKFYGRTHFFKTKNSSITIGKGCTFRSGTVSNWIGVNRPCMISTQEKSATIEIGNNCGFSGTVIGAFKGIKIGNNVRCGANTLITDSDWHLDDPRASTPSEIIIEDHVWLGVNSVVLKGVTIGSNSVIGANSVVTKSIPANVVAAGNPCKVIKNLAQIEH</sequence>
<proteinExistence type="predicted"/>
<keyword evidence="3 4" id="KW-0012">Acyltransferase</keyword>